<evidence type="ECO:0000256" key="5">
    <source>
        <dbReference type="ARBA" id="ARBA00022741"/>
    </source>
</evidence>
<dbReference type="PANTHER" id="PTHR43442">
    <property type="entry name" value="GLUCONOKINASE-RELATED"/>
    <property type="match status" value="1"/>
</dbReference>
<comment type="similarity">
    <text evidence="2 9">Belongs to the gluconokinase GntK/GntV family.</text>
</comment>
<dbReference type="GO" id="GO:0005737">
    <property type="term" value="C:cytoplasm"/>
    <property type="evidence" value="ECO:0007669"/>
    <property type="project" value="TreeGrafter"/>
</dbReference>
<keyword evidence="6 9" id="KW-0418">Kinase</keyword>
<evidence type="ECO:0000256" key="4">
    <source>
        <dbReference type="ARBA" id="ARBA00022679"/>
    </source>
</evidence>
<proteinExistence type="inferred from homology"/>
<dbReference type="CDD" id="cd02021">
    <property type="entry name" value="GntK"/>
    <property type="match status" value="1"/>
</dbReference>
<evidence type="ECO:0000313" key="10">
    <source>
        <dbReference type="EMBL" id="KAI1616060.1"/>
    </source>
</evidence>
<dbReference type="SUPFAM" id="SSF52540">
    <property type="entry name" value="P-loop containing nucleoside triphosphate hydrolases"/>
    <property type="match status" value="1"/>
</dbReference>
<keyword evidence="5 9" id="KW-0547">Nucleotide-binding</keyword>
<comment type="catalytic activity">
    <reaction evidence="8 9">
        <text>D-gluconate + ATP = 6-phospho-D-gluconate + ADP + H(+)</text>
        <dbReference type="Rhea" id="RHEA:19433"/>
        <dbReference type="ChEBI" id="CHEBI:15378"/>
        <dbReference type="ChEBI" id="CHEBI:18391"/>
        <dbReference type="ChEBI" id="CHEBI:30616"/>
        <dbReference type="ChEBI" id="CHEBI:58759"/>
        <dbReference type="ChEBI" id="CHEBI:456216"/>
        <dbReference type="EC" id="2.7.1.12"/>
    </reaction>
</comment>
<dbReference type="InterPro" id="IPR006001">
    <property type="entry name" value="Therm_gnt_kin"/>
</dbReference>
<reference evidence="10" key="1">
    <citation type="journal article" date="2022" name="bioRxiv">
        <title>Deciphering the potential niche of two novel black yeast fungi from a biological soil crust based on their genomes, phenotypes, and melanin regulation.</title>
        <authorList>
            <consortium name="DOE Joint Genome Institute"/>
            <person name="Carr E.C."/>
            <person name="Barton Q."/>
            <person name="Grambo S."/>
            <person name="Sullivan M."/>
            <person name="Renfro C.M."/>
            <person name="Kuo A."/>
            <person name="Pangilinan J."/>
            <person name="Lipzen A."/>
            <person name="Keymanesh K."/>
            <person name="Savage E."/>
            <person name="Barry K."/>
            <person name="Grigoriev I.V."/>
            <person name="Riekhof W.R."/>
            <person name="Harris S.S."/>
        </authorList>
    </citation>
    <scope>NUCLEOTIDE SEQUENCE</scope>
    <source>
        <strain evidence="10">JF 03-4F</strain>
    </source>
</reference>
<dbReference type="AlphaFoldDB" id="A0AAN6IGD5"/>
<evidence type="ECO:0000256" key="3">
    <source>
        <dbReference type="ARBA" id="ARBA00012054"/>
    </source>
</evidence>
<protein>
    <recommendedName>
        <fullName evidence="3 9">Gluconokinase</fullName>
        <ecNumber evidence="3 9">2.7.1.12</ecNumber>
    </recommendedName>
</protein>
<name>A0AAN6IGD5_9EURO</name>
<dbReference type="GO" id="GO:0046316">
    <property type="term" value="F:gluconokinase activity"/>
    <property type="evidence" value="ECO:0007669"/>
    <property type="project" value="UniProtKB-EC"/>
</dbReference>
<dbReference type="Pfam" id="PF13671">
    <property type="entry name" value="AAA_33"/>
    <property type="match status" value="1"/>
</dbReference>
<gene>
    <name evidence="10" type="ORF">EDD36DRAFT_414970</name>
</gene>
<dbReference type="EC" id="2.7.1.12" evidence="3 9"/>
<dbReference type="PANTHER" id="PTHR43442:SF3">
    <property type="entry name" value="GLUCONOKINASE-RELATED"/>
    <property type="match status" value="1"/>
</dbReference>
<keyword evidence="7 9" id="KW-0067">ATP-binding</keyword>
<dbReference type="Gene3D" id="3.40.50.300">
    <property type="entry name" value="P-loop containing nucleotide triphosphate hydrolases"/>
    <property type="match status" value="1"/>
</dbReference>
<accession>A0AAN6IGD5</accession>
<dbReference type="FunFam" id="3.40.50.300:FF:001607">
    <property type="entry name" value="Gluconokinase"/>
    <property type="match status" value="1"/>
</dbReference>
<comment type="caution">
    <text evidence="10">The sequence shown here is derived from an EMBL/GenBank/DDBJ whole genome shotgun (WGS) entry which is preliminary data.</text>
</comment>
<organism evidence="10 11">
    <name type="scientific">Exophiala viscosa</name>
    <dbReference type="NCBI Taxonomy" id="2486360"/>
    <lineage>
        <taxon>Eukaryota</taxon>
        <taxon>Fungi</taxon>
        <taxon>Dikarya</taxon>
        <taxon>Ascomycota</taxon>
        <taxon>Pezizomycotina</taxon>
        <taxon>Eurotiomycetes</taxon>
        <taxon>Chaetothyriomycetidae</taxon>
        <taxon>Chaetothyriales</taxon>
        <taxon>Herpotrichiellaceae</taxon>
        <taxon>Exophiala</taxon>
    </lineage>
</organism>
<sequence>MAPENDHVEHIWIVTGPAGCGKTTVAQYLAKELSLPYVEGDDFHSAANKQKMGAGMPLTDADRWDWLITLRGEAVKRLQHANGVIVTCSALKHKYRDVIRVANYEHPSVQIHFIYLKVDEHTLQKRVAERVGHYMKEGMVHSQMVTLEEPEEDQEWDVLPVDVRADKETVQREALDVVQKKLKEYEDVPKEPS</sequence>
<dbReference type="GO" id="GO:0005975">
    <property type="term" value="P:carbohydrate metabolic process"/>
    <property type="evidence" value="ECO:0007669"/>
    <property type="project" value="InterPro"/>
</dbReference>
<keyword evidence="11" id="KW-1185">Reference proteome</keyword>
<evidence type="ECO:0000313" key="11">
    <source>
        <dbReference type="Proteomes" id="UP001203852"/>
    </source>
</evidence>
<dbReference type="InterPro" id="IPR027417">
    <property type="entry name" value="P-loop_NTPase"/>
</dbReference>
<comment type="pathway">
    <text evidence="1 9">Carbohydrate acid metabolism; D-gluconate degradation.</text>
</comment>
<evidence type="ECO:0000256" key="8">
    <source>
        <dbReference type="ARBA" id="ARBA00048090"/>
    </source>
</evidence>
<dbReference type="NCBIfam" id="TIGR01313">
    <property type="entry name" value="therm_gnt_kin"/>
    <property type="match status" value="1"/>
</dbReference>
<evidence type="ECO:0000256" key="9">
    <source>
        <dbReference type="RuleBase" id="RU363066"/>
    </source>
</evidence>
<keyword evidence="4 9" id="KW-0808">Transferase</keyword>
<dbReference type="EMBL" id="MU404351">
    <property type="protein sequence ID" value="KAI1616060.1"/>
    <property type="molecule type" value="Genomic_DNA"/>
</dbReference>
<evidence type="ECO:0000256" key="7">
    <source>
        <dbReference type="ARBA" id="ARBA00022840"/>
    </source>
</evidence>
<evidence type="ECO:0000256" key="6">
    <source>
        <dbReference type="ARBA" id="ARBA00022777"/>
    </source>
</evidence>
<evidence type="ECO:0000256" key="1">
    <source>
        <dbReference type="ARBA" id="ARBA00004875"/>
    </source>
</evidence>
<dbReference type="Proteomes" id="UP001203852">
    <property type="component" value="Unassembled WGS sequence"/>
</dbReference>
<evidence type="ECO:0000256" key="2">
    <source>
        <dbReference type="ARBA" id="ARBA00008420"/>
    </source>
</evidence>
<dbReference type="GO" id="GO:0005524">
    <property type="term" value="F:ATP binding"/>
    <property type="evidence" value="ECO:0007669"/>
    <property type="project" value="UniProtKB-KW"/>
</dbReference>